<name>A0A378JNL6_9GAMM</name>
<dbReference type="AlphaFoldDB" id="A0A378JNL6"/>
<proteinExistence type="predicted"/>
<dbReference type="GO" id="GO:0008237">
    <property type="term" value="F:metallopeptidase activity"/>
    <property type="evidence" value="ECO:0007669"/>
    <property type="project" value="InterPro"/>
</dbReference>
<evidence type="ECO:0000313" key="2">
    <source>
        <dbReference type="EMBL" id="STX51590.1"/>
    </source>
</evidence>
<gene>
    <name evidence="2" type="ORF">NCTC13316_01686</name>
</gene>
<dbReference type="Proteomes" id="UP000254794">
    <property type="component" value="Unassembled WGS sequence"/>
</dbReference>
<organism evidence="2 3">
    <name type="scientific">Legionella busanensis</name>
    <dbReference type="NCBI Taxonomy" id="190655"/>
    <lineage>
        <taxon>Bacteria</taxon>
        <taxon>Pseudomonadati</taxon>
        <taxon>Pseudomonadota</taxon>
        <taxon>Gammaproteobacteria</taxon>
        <taxon>Legionellales</taxon>
        <taxon>Legionellaceae</taxon>
        <taxon>Legionella</taxon>
    </lineage>
</organism>
<dbReference type="Pfam" id="PF09471">
    <property type="entry name" value="Peptidase_M64"/>
    <property type="match status" value="2"/>
</dbReference>
<dbReference type="InterPro" id="IPR019026">
    <property type="entry name" value="Peptidase_M64_IgA"/>
</dbReference>
<evidence type="ECO:0000256" key="1">
    <source>
        <dbReference type="SAM" id="SignalP"/>
    </source>
</evidence>
<dbReference type="InterPro" id="IPR024079">
    <property type="entry name" value="MetalloPept_cat_dom_sf"/>
</dbReference>
<dbReference type="EMBL" id="UGOD01000001">
    <property type="protein sequence ID" value="STX51590.1"/>
    <property type="molecule type" value="Genomic_DNA"/>
</dbReference>
<accession>A0A378JNL6</accession>
<feature type="chain" id="PRO_5016821662" evidence="1">
    <location>
        <begin position="18"/>
        <end position="456"/>
    </location>
</feature>
<keyword evidence="3" id="KW-1185">Reference proteome</keyword>
<keyword evidence="1" id="KW-0732">Signal</keyword>
<protein>
    <submittedName>
        <fullName evidence="2">IgA Peptidase M64</fullName>
    </submittedName>
</protein>
<dbReference type="RefSeq" id="WP_115331218.1">
    <property type="nucleotide sequence ID" value="NZ_CAAAHP010000002.1"/>
</dbReference>
<dbReference type="Gene3D" id="3.40.390.10">
    <property type="entry name" value="Collagenase (Catalytic Domain)"/>
    <property type="match status" value="1"/>
</dbReference>
<dbReference type="OrthoDB" id="5634037at2"/>
<reference evidence="2 3" key="1">
    <citation type="submission" date="2018-06" db="EMBL/GenBank/DDBJ databases">
        <authorList>
            <consortium name="Pathogen Informatics"/>
            <person name="Doyle S."/>
        </authorList>
    </citation>
    <scope>NUCLEOTIDE SEQUENCE [LARGE SCALE GENOMIC DNA]</scope>
    <source>
        <strain evidence="2 3">NCTC13316</strain>
    </source>
</reference>
<evidence type="ECO:0000313" key="3">
    <source>
        <dbReference type="Proteomes" id="UP000254794"/>
    </source>
</evidence>
<feature type="signal peptide" evidence="1">
    <location>
        <begin position="1"/>
        <end position="17"/>
    </location>
</feature>
<dbReference type="SUPFAM" id="SSF55486">
    <property type="entry name" value="Metalloproteases ('zincins'), catalytic domain"/>
    <property type="match status" value="1"/>
</dbReference>
<sequence length="456" mass="52161">MRIIVLLVVSFFSLSLAAKPHWDPHLIPRQSAFSHKNYVTNEKIKSINYESKISVLRLQINWLPNESYHLSSASIEKSGTPALLARSTLKPKWGSYLGILKDKNGKHLYYDSIGTGKEYRKLTRAINLRFPIPRNNVIFELIAENPQSGVMETVFEQEIVISKLTTDDTHYPDLEVKQLLISQKPKALRINIYAEGYRPQDKERFWQDAIKTVNDLHSNNFPGVDYFSFYAVFHPSNKTLGKPIDLGLPIPEFDSFLGLYYPYWNGFERWYHAVYPTNEDKFRKALAAAPYDYALILTNHDGYWGVGNYMSHTAIPAGNKYYFTYLLLHEFGHFFGLNEEYEGGGRTELEFAPDIDEPWSQNMTFLSDPSYQGLKWHDLVSPQTTIPTPDSEWQINPPVYGAYKGGYGDSISTKGVNHKPGLDCTMEASASFCEICKRGIMDVILYSMGVKSCMQE</sequence>